<dbReference type="Pfam" id="PF19589">
    <property type="entry name" value="DUF6095"/>
    <property type="match status" value="1"/>
</dbReference>
<name>A0A1M5Y092_9FLAO</name>
<evidence type="ECO:0000313" key="3">
    <source>
        <dbReference type="EMBL" id="SHI05481.1"/>
    </source>
</evidence>
<evidence type="ECO:0000313" key="5">
    <source>
        <dbReference type="Proteomes" id="UP000290037"/>
    </source>
</evidence>
<dbReference type="STRING" id="573501.SAMN04487999_1843"/>
<keyword evidence="1" id="KW-0812">Transmembrane</keyword>
<protein>
    <submittedName>
        <fullName evidence="3">Uncharacterized protein</fullName>
    </submittedName>
</protein>
<dbReference type="InterPro" id="IPR046077">
    <property type="entry name" value="DUF6095"/>
</dbReference>
<reference evidence="3" key="2">
    <citation type="submission" date="2016-11" db="EMBL/GenBank/DDBJ databases">
        <authorList>
            <person name="Jaros S."/>
            <person name="Januszkiewicz K."/>
            <person name="Wedrychowicz H."/>
        </authorList>
    </citation>
    <scope>NUCLEOTIDE SEQUENCE [LARGE SCALE GENOMIC DNA]</scope>
    <source>
        <strain evidence="3">DSM 19859</strain>
    </source>
</reference>
<reference evidence="2 5" key="3">
    <citation type="submission" date="2018-07" db="EMBL/GenBank/DDBJ databases">
        <title>Leeuwenhoekiella genomics.</title>
        <authorList>
            <person name="Tahon G."/>
            <person name="Willems A."/>
        </authorList>
    </citation>
    <scope>NUCLEOTIDE SEQUENCE [LARGE SCALE GENOMIC DNA]</scope>
    <source>
        <strain evidence="2 5">LMG 24856</strain>
    </source>
</reference>
<proteinExistence type="predicted"/>
<dbReference type="EMBL" id="QOVN01000002">
    <property type="protein sequence ID" value="RXG30387.1"/>
    <property type="molecule type" value="Genomic_DNA"/>
</dbReference>
<evidence type="ECO:0000256" key="1">
    <source>
        <dbReference type="SAM" id="Phobius"/>
    </source>
</evidence>
<dbReference type="AlphaFoldDB" id="A0A1M5Y092"/>
<accession>A0A1M5Y092</accession>
<reference evidence="4" key="1">
    <citation type="submission" date="2016-11" db="EMBL/GenBank/DDBJ databases">
        <authorList>
            <person name="Varghese N."/>
            <person name="Submissions S."/>
        </authorList>
    </citation>
    <scope>NUCLEOTIDE SEQUENCE [LARGE SCALE GENOMIC DNA]</scope>
    <source>
        <strain evidence="4">DSM 19859</strain>
    </source>
</reference>
<feature type="transmembrane region" description="Helical" evidence="1">
    <location>
        <begin position="39"/>
        <end position="60"/>
    </location>
</feature>
<dbReference type="EMBL" id="FQXT01000003">
    <property type="protein sequence ID" value="SHI05481.1"/>
    <property type="molecule type" value="Genomic_DNA"/>
</dbReference>
<dbReference type="RefSeq" id="WP_072982424.1">
    <property type="nucleotide sequence ID" value="NZ_CAXPJH010000001.1"/>
</dbReference>
<evidence type="ECO:0000313" key="2">
    <source>
        <dbReference type="EMBL" id="RXG30387.1"/>
    </source>
</evidence>
<dbReference type="Proteomes" id="UP000184240">
    <property type="component" value="Unassembled WGS sequence"/>
</dbReference>
<evidence type="ECO:0000313" key="4">
    <source>
        <dbReference type="Proteomes" id="UP000184240"/>
    </source>
</evidence>
<dbReference type="Proteomes" id="UP000290037">
    <property type="component" value="Unassembled WGS sequence"/>
</dbReference>
<sequence length="74" mass="8183">MATNKEALARGVRTMATSLLFMFLGPGIIYQAFKNSEHPLYIPVLILGFVAAALAIYFGFKGINRIMNALFDKN</sequence>
<dbReference type="OrthoDB" id="1447634at2"/>
<keyword evidence="5" id="KW-1185">Reference proteome</keyword>
<feature type="transmembrane region" description="Helical" evidence="1">
    <location>
        <begin position="12"/>
        <end position="33"/>
    </location>
</feature>
<organism evidence="3 4">
    <name type="scientific">Leeuwenhoekiella palythoae</name>
    <dbReference type="NCBI Taxonomy" id="573501"/>
    <lineage>
        <taxon>Bacteria</taxon>
        <taxon>Pseudomonadati</taxon>
        <taxon>Bacteroidota</taxon>
        <taxon>Flavobacteriia</taxon>
        <taxon>Flavobacteriales</taxon>
        <taxon>Flavobacteriaceae</taxon>
        <taxon>Leeuwenhoekiella</taxon>
    </lineage>
</organism>
<keyword evidence="1" id="KW-1133">Transmembrane helix</keyword>
<keyword evidence="1" id="KW-0472">Membrane</keyword>
<gene>
    <name evidence="2" type="ORF">DSM01_1137</name>
    <name evidence="3" type="ORF">SAMN04487999_1843</name>
</gene>